<dbReference type="EMBL" id="BAABGL010000017">
    <property type="protein sequence ID" value="GAA4393258.1"/>
    <property type="molecule type" value="Genomic_DNA"/>
</dbReference>
<dbReference type="Pfam" id="PF00583">
    <property type="entry name" value="Acetyltransf_1"/>
    <property type="match status" value="1"/>
</dbReference>
<dbReference type="InterPro" id="IPR000182">
    <property type="entry name" value="GNAT_dom"/>
</dbReference>
<accession>A0ABP8JMH0</accession>
<gene>
    <name evidence="2" type="ORF">GCM10023167_22120</name>
</gene>
<feature type="domain" description="N-acetyltransferase" evidence="1">
    <location>
        <begin position="1"/>
        <end position="166"/>
    </location>
</feature>
<organism evidence="2 3">
    <name type="scientific">Brevibacterium pityocampae</name>
    <dbReference type="NCBI Taxonomy" id="506594"/>
    <lineage>
        <taxon>Bacteria</taxon>
        <taxon>Bacillati</taxon>
        <taxon>Actinomycetota</taxon>
        <taxon>Actinomycetes</taxon>
        <taxon>Micrococcales</taxon>
        <taxon>Brevibacteriaceae</taxon>
        <taxon>Brevibacterium</taxon>
    </lineage>
</organism>
<dbReference type="PROSITE" id="PS51186">
    <property type="entry name" value="GNAT"/>
    <property type="match status" value="1"/>
</dbReference>
<name>A0ABP8JMH0_9MICO</name>
<sequence length="170" mass="18425">MTVRELTAAEVAAHADELLRIQVAAFRIEAEILGHDRIPYLYETVEDITAPGLRWIADVVEHADPSTVRTGDTGSIDTIAEVRGAVVLAQRQAGLFVTRVIVDPAHHRKGVASGLLGQAQELGQRLFVITSQDNPPGIGMYRKAGFARVRDVEIDTGSILTEYAWEPAAG</sequence>
<proteinExistence type="predicted"/>
<dbReference type="InterPro" id="IPR016181">
    <property type="entry name" value="Acyl_CoA_acyltransferase"/>
</dbReference>
<dbReference type="SUPFAM" id="SSF55729">
    <property type="entry name" value="Acyl-CoA N-acyltransferases (Nat)"/>
    <property type="match status" value="1"/>
</dbReference>
<dbReference type="Gene3D" id="3.40.630.30">
    <property type="match status" value="1"/>
</dbReference>
<evidence type="ECO:0000259" key="1">
    <source>
        <dbReference type="PROSITE" id="PS51186"/>
    </source>
</evidence>
<comment type="caution">
    <text evidence="2">The sequence shown here is derived from an EMBL/GenBank/DDBJ whole genome shotgun (WGS) entry which is preliminary data.</text>
</comment>
<evidence type="ECO:0000313" key="2">
    <source>
        <dbReference type="EMBL" id="GAA4393258.1"/>
    </source>
</evidence>
<keyword evidence="3" id="KW-1185">Reference proteome</keyword>
<dbReference type="Proteomes" id="UP001500642">
    <property type="component" value="Unassembled WGS sequence"/>
</dbReference>
<reference evidence="3" key="1">
    <citation type="journal article" date="2019" name="Int. J. Syst. Evol. Microbiol.">
        <title>The Global Catalogue of Microorganisms (GCM) 10K type strain sequencing project: providing services to taxonomists for standard genome sequencing and annotation.</title>
        <authorList>
            <consortium name="The Broad Institute Genomics Platform"/>
            <consortium name="The Broad Institute Genome Sequencing Center for Infectious Disease"/>
            <person name="Wu L."/>
            <person name="Ma J."/>
        </authorList>
    </citation>
    <scope>NUCLEOTIDE SEQUENCE [LARGE SCALE GENOMIC DNA]</scope>
    <source>
        <strain evidence="3">JCM 17808</strain>
    </source>
</reference>
<dbReference type="RefSeq" id="WP_137319181.1">
    <property type="nucleotide sequence ID" value="NZ_BAABGL010000017.1"/>
</dbReference>
<protein>
    <recommendedName>
        <fullName evidence="1">N-acetyltransferase domain-containing protein</fullName>
    </recommendedName>
</protein>
<evidence type="ECO:0000313" key="3">
    <source>
        <dbReference type="Proteomes" id="UP001500642"/>
    </source>
</evidence>